<feature type="transmembrane region" description="Helical" evidence="7">
    <location>
        <begin position="40"/>
        <end position="61"/>
    </location>
</feature>
<dbReference type="Pfam" id="PF00528">
    <property type="entry name" value="BPD_transp_1"/>
    <property type="match status" value="1"/>
</dbReference>
<comment type="similarity">
    <text evidence="7">Belongs to the binding-protein-dependent transport system permease family.</text>
</comment>
<geneLocation type="plasmid" evidence="9 10">
    <name>pRLG203</name>
</geneLocation>
<keyword evidence="2 7" id="KW-0813">Transport</keyword>
<evidence type="ECO:0000256" key="2">
    <source>
        <dbReference type="ARBA" id="ARBA00022448"/>
    </source>
</evidence>
<keyword evidence="6 7" id="KW-0472">Membrane</keyword>
<feature type="transmembrane region" description="Helical" evidence="7">
    <location>
        <begin position="169"/>
        <end position="192"/>
    </location>
</feature>
<dbReference type="SUPFAM" id="SSF161098">
    <property type="entry name" value="MetI-like"/>
    <property type="match status" value="1"/>
</dbReference>
<dbReference type="GO" id="GO:0005886">
    <property type="term" value="C:plasma membrane"/>
    <property type="evidence" value="ECO:0007669"/>
    <property type="project" value="UniProtKB-SubCell"/>
</dbReference>
<dbReference type="InterPro" id="IPR035906">
    <property type="entry name" value="MetI-like_sf"/>
</dbReference>
<proteinExistence type="inferred from homology"/>
<evidence type="ECO:0000256" key="3">
    <source>
        <dbReference type="ARBA" id="ARBA00022475"/>
    </source>
</evidence>
<dbReference type="Gene3D" id="1.10.3720.10">
    <property type="entry name" value="MetI-like"/>
    <property type="match status" value="1"/>
</dbReference>
<keyword evidence="4 7" id="KW-0812">Transmembrane</keyword>
<evidence type="ECO:0000256" key="4">
    <source>
        <dbReference type="ARBA" id="ARBA00022692"/>
    </source>
</evidence>
<evidence type="ECO:0000313" key="9">
    <source>
        <dbReference type="EMBL" id="ACI59696.1"/>
    </source>
</evidence>
<evidence type="ECO:0000259" key="8">
    <source>
        <dbReference type="PROSITE" id="PS50928"/>
    </source>
</evidence>
<dbReference type="PANTHER" id="PTHR43163:SF3">
    <property type="entry name" value="PEPTIDE ABC TRANSPORTER PERMEASE PROTEIN"/>
    <property type="match status" value="1"/>
</dbReference>
<dbReference type="KEGG" id="rlt:Rleg2_6329"/>
<feature type="transmembrane region" description="Helical" evidence="7">
    <location>
        <begin position="300"/>
        <end position="322"/>
    </location>
</feature>
<gene>
    <name evidence="9" type="ordered locus">Rleg2_6329</name>
</gene>
<feature type="domain" description="ABC transmembrane type-1" evidence="8">
    <location>
        <begin position="130"/>
        <end position="361"/>
    </location>
</feature>
<feature type="transmembrane region" description="Helical" evidence="7">
    <location>
        <begin position="239"/>
        <end position="258"/>
    </location>
</feature>
<dbReference type="Pfam" id="PF19300">
    <property type="entry name" value="BPD_transp_1_N"/>
    <property type="match status" value="1"/>
</dbReference>
<dbReference type="CDD" id="cd06261">
    <property type="entry name" value="TM_PBP2"/>
    <property type="match status" value="1"/>
</dbReference>
<keyword evidence="9" id="KW-0614">Plasmid</keyword>
<dbReference type="InterPro" id="IPR045621">
    <property type="entry name" value="BPD_transp_1_N"/>
</dbReference>
<feature type="transmembrane region" description="Helical" evidence="7">
    <location>
        <begin position="212"/>
        <end position="227"/>
    </location>
</feature>
<sequence length="376" mass="40858">MDQHRAGVFEDAFPPAPAASRAARGNGVYRRLVGIVAHRLALAVASLFVVSVIIFGSVALLPGNYATAVLGQSATPETVAAFERELGLDRPAVERYTTWISGAVRGDFGASFTSRGDNKRYVSTIVAPRLFNTMFLASFVAIVAVPLAIFLGILCAYHRNGWVDRVLNSTTLTAISVPEFFIAYILTYIVIMRDSFAMTGWAQALPAWLSEWFAWAFAIVPAFPILADVSPSMALSDRLWMCALPALTLGLVTVAYMMRMTRAAIINLLATPYIEMAHLKGISPFSIIVRHALPNAWGPIAYVVTVNLAYLITGVVVVEVVFVYPGAGQLLVDAVRSRDIPVVQACTLIFASAYILLNLVTDLVTILTNPRLLHPR</sequence>
<keyword evidence="10" id="KW-1185">Reference proteome</keyword>
<dbReference type="EMBL" id="CP001195">
    <property type="protein sequence ID" value="ACI59696.1"/>
    <property type="molecule type" value="Genomic_DNA"/>
</dbReference>
<keyword evidence="5 7" id="KW-1133">Transmembrane helix</keyword>
<protein>
    <submittedName>
        <fullName evidence="9">Binding-protein-dependent transport systems inner membrane component</fullName>
    </submittedName>
</protein>
<accession>A0ABF7QZK8</accession>
<organism evidence="9 10">
    <name type="scientific">Rhizobium leguminosarum bv. trifolii (strain WSM2304)</name>
    <dbReference type="NCBI Taxonomy" id="395492"/>
    <lineage>
        <taxon>Bacteria</taxon>
        <taxon>Pseudomonadati</taxon>
        <taxon>Pseudomonadota</taxon>
        <taxon>Alphaproteobacteria</taxon>
        <taxon>Hyphomicrobiales</taxon>
        <taxon>Rhizobiaceae</taxon>
        <taxon>Rhizobium/Agrobacterium group</taxon>
        <taxon>Rhizobium</taxon>
    </lineage>
</organism>
<dbReference type="InterPro" id="IPR000515">
    <property type="entry name" value="MetI-like"/>
</dbReference>
<keyword evidence="3" id="KW-1003">Cell membrane</keyword>
<name>A0ABF7QZK8_RHILW</name>
<evidence type="ECO:0000256" key="1">
    <source>
        <dbReference type="ARBA" id="ARBA00004651"/>
    </source>
</evidence>
<dbReference type="AlphaFoldDB" id="A0ABF7QZK8"/>
<evidence type="ECO:0000256" key="6">
    <source>
        <dbReference type="ARBA" id="ARBA00023136"/>
    </source>
</evidence>
<dbReference type="PROSITE" id="PS50928">
    <property type="entry name" value="ABC_TM1"/>
    <property type="match status" value="1"/>
</dbReference>
<dbReference type="Proteomes" id="UP000008330">
    <property type="component" value="Plasmid pRLG203"/>
</dbReference>
<comment type="subcellular location">
    <subcellularLocation>
        <location evidence="1 7">Cell membrane</location>
        <topology evidence="1 7">Multi-pass membrane protein</topology>
    </subcellularLocation>
</comment>
<dbReference type="PANTHER" id="PTHR43163">
    <property type="entry name" value="DIPEPTIDE TRANSPORT SYSTEM PERMEASE PROTEIN DPPB-RELATED"/>
    <property type="match status" value="1"/>
</dbReference>
<evidence type="ECO:0000313" key="10">
    <source>
        <dbReference type="Proteomes" id="UP000008330"/>
    </source>
</evidence>
<evidence type="ECO:0000256" key="7">
    <source>
        <dbReference type="RuleBase" id="RU363032"/>
    </source>
</evidence>
<feature type="transmembrane region" description="Helical" evidence="7">
    <location>
        <begin position="342"/>
        <end position="367"/>
    </location>
</feature>
<evidence type="ECO:0000256" key="5">
    <source>
        <dbReference type="ARBA" id="ARBA00022989"/>
    </source>
</evidence>
<reference evidence="9 10" key="1">
    <citation type="journal article" date="2010" name="Stand. Genomic Sci.">
        <title>Complete genome sequence of Rhizobium leguminosarum bv trifolii strain WSM2304, an effective microsymbiont of the South American clover Trifolium polymorphum.</title>
        <authorList>
            <person name="Reeve W."/>
            <person name="O'Hara G."/>
            <person name="Chain P."/>
            <person name="Ardley J."/>
            <person name="Brau L."/>
            <person name="Nandesena K."/>
            <person name="Tiwari R."/>
            <person name="Malfatti S."/>
            <person name="Kiss H."/>
            <person name="Lapidus A."/>
            <person name="Copeland A."/>
            <person name="Nolan M."/>
            <person name="Land M."/>
            <person name="Ivanova N."/>
            <person name="Mavromatis K."/>
            <person name="Markowitz V."/>
            <person name="Kyrpides N."/>
            <person name="Melino V."/>
            <person name="Denton M."/>
            <person name="Yates R."/>
            <person name="Howieson J."/>
        </authorList>
    </citation>
    <scope>NUCLEOTIDE SEQUENCE [LARGE SCALE GENOMIC DNA]</scope>
    <source>
        <strain evidence="9 10">WSM2304</strain>
    </source>
</reference>
<dbReference type="RefSeq" id="WP_012559962.1">
    <property type="nucleotide sequence ID" value="NC_011370.1"/>
</dbReference>
<feature type="transmembrane region" description="Helical" evidence="7">
    <location>
        <begin position="134"/>
        <end position="157"/>
    </location>
</feature>